<gene>
    <name evidence="2" type="ORF">OTU49_015744</name>
</gene>
<organism evidence="2 3">
    <name type="scientific">Cherax quadricarinatus</name>
    <name type="common">Australian red claw crayfish</name>
    <dbReference type="NCBI Taxonomy" id="27406"/>
    <lineage>
        <taxon>Eukaryota</taxon>
        <taxon>Metazoa</taxon>
        <taxon>Ecdysozoa</taxon>
        <taxon>Arthropoda</taxon>
        <taxon>Crustacea</taxon>
        <taxon>Multicrustacea</taxon>
        <taxon>Malacostraca</taxon>
        <taxon>Eumalacostraca</taxon>
        <taxon>Eucarida</taxon>
        <taxon>Decapoda</taxon>
        <taxon>Pleocyemata</taxon>
        <taxon>Astacidea</taxon>
        <taxon>Parastacoidea</taxon>
        <taxon>Parastacidae</taxon>
        <taxon>Cherax</taxon>
    </lineage>
</organism>
<accession>A0AAW0YC32</accession>
<feature type="region of interest" description="Disordered" evidence="1">
    <location>
        <begin position="83"/>
        <end position="102"/>
    </location>
</feature>
<evidence type="ECO:0000313" key="2">
    <source>
        <dbReference type="EMBL" id="KAK8749232.1"/>
    </source>
</evidence>
<reference evidence="2 3" key="1">
    <citation type="journal article" date="2024" name="BMC Genomics">
        <title>Genome assembly of redclaw crayfish (Cherax quadricarinatus) provides insights into its immune adaptation and hypoxia tolerance.</title>
        <authorList>
            <person name="Liu Z."/>
            <person name="Zheng J."/>
            <person name="Li H."/>
            <person name="Fang K."/>
            <person name="Wang S."/>
            <person name="He J."/>
            <person name="Zhou D."/>
            <person name="Weng S."/>
            <person name="Chi M."/>
            <person name="Gu Z."/>
            <person name="He J."/>
            <person name="Li F."/>
            <person name="Wang M."/>
        </authorList>
    </citation>
    <scope>NUCLEOTIDE SEQUENCE [LARGE SCALE GENOMIC DNA]</scope>
    <source>
        <strain evidence="2">ZL_2023a</strain>
    </source>
</reference>
<proteinExistence type="predicted"/>
<feature type="compositionally biased region" description="Basic residues" evidence="1">
    <location>
        <begin position="88"/>
        <end position="102"/>
    </location>
</feature>
<feature type="non-terminal residue" evidence="2">
    <location>
        <position position="102"/>
    </location>
</feature>
<keyword evidence="3" id="KW-1185">Reference proteome</keyword>
<protein>
    <submittedName>
        <fullName evidence="2">Uncharacterized protein</fullName>
    </submittedName>
</protein>
<name>A0AAW0YC32_CHEQU</name>
<dbReference type="Proteomes" id="UP001445076">
    <property type="component" value="Unassembled WGS sequence"/>
</dbReference>
<evidence type="ECO:0000313" key="3">
    <source>
        <dbReference type="Proteomes" id="UP001445076"/>
    </source>
</evidence>
<dbReference type="AlphaFoldDB" id="A0AAW0YC32"/>
<dbReference type="EMBL" id="JARKIK010000010">
    <property type="protein sequence ID" value="KAK8749232.1"/>
    <property type="molecule type" value="Genomic_DNA"/>
</dbReference>
<evidence type="ECO:0000256" key="1">
    <source>
        <dbReference type="SAM" id="MobiDB-lite"/>
    </source>
</evidence>
<sequence>MEPETRNLEPGNENEIENKELSQIRHNLYEGRQEGGGTAGRETRKRRTNHERNGTRNRSFILKGMRGKLLGVQKVPQHYTVSLSSISRIKKKKKKKKKEVVQ</sequence>
<feature type="compositionally biased region" description="Basic and acidic residues" evidence="1">
    <location>
        <begin position="16"/>
        <end position="33"/>
    </location>
</feature>
<feature type="region of interest" description="Disordered" evidence="1">
    <location>
        <begin position="1"/>
        <end position="58"/>
    </location>
</feature>
<comment type="caution">
    <text evidence="2">The sequence shown here is derived from an EMBL/GenBank/DDBJ whole genome shotgun (WGS) entry which is preliminary data.</text>
</comment>